<dbReference type="AlphaFoldDB" id="A0A3L7JFX2"/>
<dbReference type="Pfam" id="PF13332">
    <property type="entry name" value="Fil_haemagg_2"/>
    <property type="match status" value="1"/>
</dbReference>
<gene>
    <name evidence="1" type="ORF">D8780_03195</name>
</gene>
<protein>
    <submittedName>
        <fullName evidence="1">Uncharacterized protein</fullName>
    </submittedName>
</protein>
<evidence type="ECO:0000313" key="1">
    <source>
        <dbReference type="EMBL" id="RLQ87362.1"/>
    </source>
</evidence>
<evidence type="ECO:0000313" key="2">
    <source>
        <dbReference type="Proteomes" id="UP000281094"/>
    </source>
</evidence>
<accession>A0A3L7JFX2</accession>
<dbReference type="InterPro" id="IPR025157">
    <property type="entry name" value="Hemagglutinin_rpt"/>
</dbReference>
<dbReference type="Proteomes" id="UP000281094">
    <property type="component" value="Unassembled WGS sequence"/>
</dbReference>
<sequence length="280" mass="30116">MAEMGCGADPGAEASPGGPYLCLNGCELISDQNLRASSAAGRAQWNRSALEQIAAHQPIGKGSSIQRYVASHAGIRRNSRREPIDRQDLLNVMNAWRNVAPKNVLDDAGSDQRRDARLLAALHRESPRQPSTGLNAIHLKLDIDSGGLFGVETNIERQNAETKTVRSTIEAGGDVDIASRQGDITLGAPDISADGEIALRTPNGGVTIETRTDRTFQQDKKAEEDLFWWNSSDEGFSREVIEHTHIKAGGGIRIEAGDGIVVEYEAQANLDAAVAELSDP</sequence>
<comment type="caution">
    <text evidence="1">The sequence shown here is derived from an EMBL/GenBank/DDBJ whole genome shotgun (WGS) entry which is preliminary data.</text>
</comment>
<organism evidence="1 2">
    <name type="scientific">Notoacmeibacter ruber</name>
    <dbReference type="NCBI Taxonomy" id="2670375"/>
    <lineage>
        <taxon>Bacteria</taxon>
        <taxon>Pseudomonadati</taxon>
        <taxon>Pseudomonadota</taxon>
        <taxon>Alphaproteobacteria</taxon>
        <taxon>Hyphomicrobiales</taxon>
        <taxon>Notoacmeibacteraceae</taxon>
        <taxon>Notoacmeibacter</taxon>
    </lineage>
</organism>
<name>A0A3L7JFX2_9HYPH</name>
<proteinExistence type="predicted"/>
<reference evidence="1 2" key="1">
    <citation type="submission" date="2018-10" db="EMBL/GenBank/DDBJ databases">
        <title>Notoacmeibacter sp. M2BS9Y-3-1, whole genome shotgun sequence.</title>
        <authorList>
            <person name="Tuo L."/>
        </authorList>
    </citation>
    <scope>NUCLEOTIDE SEQUENCE [LARGE SCALE GENOMIC DNA]</scope>
    <source>
        <strain evidence="1 2">M2BS9Y-3-1</strain>
    </source>
</reference>
<dbReference type="GO" id="GO:0003824">
    <property type="term" value="F:catalytic activity"/>
    <property type="evidence" value="ECO:0007669"/>
    <property type="project" value="UniProtKB-ARBA"/>
</dbReference>
<keyword evidence="2" id="KW-1185">Reference proteome</keyword>
<dbReference type="EMBL" id="RCWN01000001">
    <property type="protein sequence ID" value="RLQ87362.1"/>
    <property type="molecule type" value="Genomic_DNA"/>
</dbReference>